<dbReference type="PANTHER" id="PTHR33916">
    <property type="entry name" value="EXPANSIN-LIKE EG45 DOMAIN-CONTAINING PROTEIN"/>
    <property type="match status" value="1"/>
</dbReference>
<evidence type="ECO:0000259" key="1">
    <source>
        <dbReference type="Pfam" id="PF24804"/>
    </source>
</evidence>
<dbReference type="Pfam" id="PF24804">
    <property type="entry name" value="DUF7705"/>
    <property type="match status" value="2"/>
</dbReference>
<dbReference type="OrthoDB" id="1901892at2759"/>
<organism evidence="2 3">
    <name type="scientific">Musa troglodytarum</name>
    <name type="common">fe'i banana</name>
    <dbReference type="NCBI Taxonomy" id="320322"/>
    <lineage>
        <taxon>Eukaryota</taxon>
        <taxon>Viridiplantae</taxon>
        <taxon>Streptophyta</taxon>
        <taxon>Embryophyta</taxon>
        <taxon>Tracheophyta</taxon>
        <taxon>Spermatophyta</taxon>
        <taxon>Magnoliopsida</taxon>
        <taxon>Liliopsida</taxon>
        <taxon>Zingiberales</taxon>
        <taxon>Musaceae</taxon>
        <taxon>Musa</taxon>
    </lineage>
</organism>
<keyword evidence="3" id="KW-1185">Reference proteome</keyword>
<name>A0A9E7HFJ6_9LILI</name>
<evidence type="ECO:0000313" key="2">
    <source>
        <dbReference type="EMBL" id="URE28908.1"/>
    </source>
</evidence>
<dbReference type="AlphaFoldDB" id="A0A9E7HFJ6"/>
<feature type="domain" description="DUF7705" evidence="1">
    <location>
        <begin position="1"/>
        <end position="25"/>
    </location>
</feature>
<reference evidence="2" key="1">
    <citation type="submission" date="2022-05" db="EMBL/GenBank/DDBJ databases">
        <title>The Musa troglodytarum L. genome provides insights into the mechanism of non-climacteric behaviour and enrichment of carotenoids.</title>
        <authorList>
            <person name="Wang J."/>
        </authorList>
    </citation>
    <scope>NUCLEOTIDE SEQUENCE</scope>
    <source>
        <tissue evidence="2">Leaf</tissue>
    </source>
</reference>
<protein>
    <recommendedName>
        <fullName evidence="1">DUF7705 domain-containing protein</fullName>
    </recommendedName>
</protein>
<dbReference type="PANTHER" id="PTHR33916:SF12">
    <property type="entry name" value="NEPROSIN DOMAIN-CONTAINING PROTEIN"/>
    <property type="match status" value="1"/>
</dbReference>
<proteinExistence type="predicted"/>
<dbReference type="EMBL" id="CP097510">
    <property type="protein sequence ID" value="URE28908.1"/>
    <property type="molecule type" value="Genomic_DNA"/>
</dbReference>
<accession>A0A9E7HFJ6</accession>
<sequence length="74" mass="8135">MLYLRSDATRGFSGGYHYETGGMTTTDPNTTAAKRKWTSLDVGTDIYRSDDAAAEWILRDFDIIVPQAGKVTAS</sequence>
<dbReference type="Proteomes" id="UP001055439">
    <property type="component" value="Chromosome 8"/>
</dbReference>
<gene>
    <name evidence="2" type="ORF">MUK42_35208</name>
</gene>
<evidence type="ECO:0000313" key="3">
    <source>
        <dbReference type="Proteomes" id="UP001055439"/>
    </source>
</evidence>
<dbReference type="InterPro" id="IPR056122">
    <property type="entry name" value="DUF7705"/>
</dbReference>
<feature type="domain" description="DUF7705" evidence="1">
    <location>
        <begin position="26"/>
        <end position="65"/>
    </location>
</feature>